<keyword evidence="1" id="KW-0812">Transmembrane</keyword>
<evidence type="ECO:0000256" key="1">
    <source>
        <dbReference type="SAM" id="Phobius"/>
    </source>
</evidence>
<feature type="transmembrane region" description="Helical" evidence="1">
    <location>
        <begin position="75"/>
        <end position="93"/>
    </location>
</feature>
<accession>A0AAD7DD99</accession>
<protein>
    <recommendedName>
        <fullName evidence="2">DUF6535 domain-containing protein</fullName>
    </recommendedName>
</protein>
<proteinExistence type="predicted"/>
<comment type="caution">
    <text evidence="3">The sequence shown here is derived from an EMBL/GenBank/DDBJ whole genome shotgun (WGS) entry which is preliminary data.</text>
</comment>
<name>A0AAD7DD99_MYCRO</name>
<dbReference type="Proteomes" id="UP001221757">
    <property type="component" value="Unassembled WGS sequence"/>
</dbReference>
<evidence type="ECO:0000313" key="3">
    <source>
        <dbReference type="EMBL" id="KAJ7688859.1"/>
    </source>
</evidence>
<keyword evidence="1" id="KW-1133">Transmembrane helix</keyword>
<keyword evidence="1" id="KW-0472">Membrane</keyword>
<organism evidence="3 4">
    <name type="scientific">Mycena rosella</name>
    <name type="common">Pink bonnet</name>
    <name type="synonym">Agaricus rosellus</name>
    <dbReference type="NCBI Taxonomy" id="1033263"/>
    <lineage>
        <taxon>Eukaryota</taxon>
        <taxon>Fungi</taxon>
        <taxon>Dikarya</taxon>
        <taxon>Basidiomycota</taxon>
        <taxon>Agaricomycotina</taxon>
        <taxon>Agaricomycetes</taxon>
        <taxon>Agaricomycetidae</taxon>
        <taxon>Agaricales</taxon>
        <taxon>Marasmiineae</taxon>
        <taxon>Mycenaceae</taxon>
        <taxon>Mycena</taxon>
    </lineage>
</organism>
<reference evidence="3" key="1">
    <citation type="submission" date="2023-03" db="EMBL/GenBank/DDBJ databases">
        <title>Massive genome expansion in bonnet fungi (Mycena s.s.) driven by repeated elements and novel gene families across ecological guilds.</title>
        <authorList>
            <consortium name="Lawrence Berkeley National Laboratory"/>
            <person name="Harder C.B."/>
            <person name="Miyauchi S."/>
            <person name="Viragh M."/>
            <person name="Kuo A."/>
            <person name="Thoen E."/>
            <person name="Andreopoulos B."/>
            <person name="Lu D."/>
            <person name="Skrede I."/>
            <person name="Drula E."/>
            <person name="Henrissat B."/>
            <person name="Morin E."/>
            <person name="Kohler A."/>
            <person name="Barry K."/>
            <person name="LaButti K."/>
            <person name="Morin E."/>
            <person name="Salamov A."/>
            <person name="Lipzen A."/>
            <person name="Mereny Z."/>
            <person name="Hegedus B."/>
            <person name="Baldrian P."/>
            <person name="Stursova M."/>
            <person name="Weitz H."/>
            <person name="Taylor A."/>
            <person name="Grigoriev I.V."/>
            <person name="Nagy L.G."/>
            <person name="Martin F."/>
            <person name="Kauserud H."/>
        </authorList>
    </citation>
    <scope>NUCLEOTIDE SEQUENCE</scope>
    <source>
        <strain evidence="3">CBHHK067</strain>
    </source>
</reference>
<dbReference type="AlphaFoldDB" id="A0AAD7DD99"/>
<dbReference type="EMBL" id="JARKIE010000076">
    <property type="protein sequence ID" value="KAJ7688859.1"/>
    <property type="molecule type" value="Genomic_DNA"/>
</dbReference>
<gene>
    <name evidence="3" type="ORF">B0H17DRAFT_1135398</name>
</gene>
<keyword evidence="4" id="KW-1185">Reference proteome</keyword>
<feature type="transmembrane region" description="Helical" evidence="1">
    <location>
        <begin position="134"/>
        <end position="158"/>
    </location>
</feature>
<dbReference type="Pfam" id="PF20153">
    <property type="entry name" value="DUF6535"/>
    <property type="match status" value="1"/>
</dbReference>
<evidence type="ECO:0000259" key="2">
    <source>
        <dbReference type="Pfam" id="PF20153"/>
    </source>
</evidence>
<sequence length="165" mass="18233">MRCRKPILSNPIRNPRYHCLLGRADTSLKFDCHTGKSSRNRSLDKNIAFWTVYGKLAGEFDKEFQRKYGNDLDTSFIFAGLFSAVSSSFIIQIQPELQPDPNEATQALLMVLVQNMTGSVIPSLTPGQLGAPTMIVVAQTLLYFSLLSTLLAGLLAVLGKQCLLH</sequence>
<dbReference type="InterPro" id="IPR045338">
    <property type="entry name" value="DUF6535"/>
</dbReference>
<feature type="domain" description="DUF6535" evidence="2">
    <location>
        <begin position="50"/>
        <end position="163"/>
    </location>
</feature>
<evidence type="ECO:0000313" key="4">
    <source>
        <dbReference type="Proteomes" id="UP001221757"/>
    </source>
</evidence>